<accession>A0A0F9NL09</accession>
<reference evidence="1" key="1">
    <citation type="journal article" date="2015" name="Nature">
        <title>Complex archaea that bridge the gap between prokaryotes and eukaryotes.</title>
        <authorList>
            <person name="Spang A."/>
            <person name="Saw J.H."/>
            <person name="Jorgensen S.L."/>
            <person name="Zaremba-Niedzwiedzka K."/>
            <person name="Martijn J."/>
            <person name="Lind A.E."/>
            <person name="van Eijk R."/>
            <person name="Schleper C."/>
            <person name="Guy L."/>
            <person name="Ettema T.J."/>
        </authorList>
    </citation>
    <scope>NUCLEOTIDE SEQUENCE</scope>
</reference>
<proteinExistence type="predicted"/>
<gene>
    <name evidence="1" type="ORF">LCGC14_1013750</name>
</gene>
<protein>
    <submittedName>
        <fullName evidence="1">Uncharacterized protein</fullName>
    </submittedName>
</protein>
<sequence>MSGQSLFKKTLVRHEVHPETKGIPTLYESQRNIPKGYQIVMEFVQDVKEGHVHVGVLEPKPLPTLLETVGAFFEERGAPNSWMNPIEILVDVYAAYQREKENN</sequence>
<dbReference type="EMBL" id="LAZR01004001">
    <property type="protein sequence ID" value="KKN12717.1"/>
    <property type="molecule type" value="Genomic_DNA"/>
</dbReference>
<dbReference type="AlphaFoldDB" id="A0A0F9NL09"/>
<comment type="caution">
    <text evidence="1">The sequence shown here is derived from an EMBL/GenBank/DDBJ whole genome shotgun (WGS) entry which is preliminary data.</text>
</comment>
<name>A0A0F9NL09_9ZZZZ</name>
<organism evidence="1">
    <name type="scientific">marine sediment metagenome</name>
    <dbReference type="NCBI Taxonomy" id="412755"/>
    <lineage>
        <taxon>unclassified sequences</taxon>
        <taxon>metagenomes</taxon>
        <taxon>ecological metagenomes</taxon>
    </lineage>
</organism>
<evidence type="ECO:0000313" key="1">
    <source>
        <dbReference type="EMBL" id="KKN12717.1"/>
    </source>
</evidence>